<dbReference type="AlphaFoldDB" id="A0A1F5KDV0"/>
<protein>
    <submittedName>
        <fullName evidence="1">Uncharacterized protein</fullName>
    </submittedName>
</protein>
<name>A0A1F5KDV0_9BACT</name>
<sequence>MVFIMEKDPATNSEEPIKTPNYDRICDTCYISTPQVWVTGLSPLRKLLPEERYSVQRVRRFKAETIDSIALNPDELTGRIKHGRKITRLEGPNFEVYYEYIHPENPKFYNAPHFKCFRVIQDPDDLT</sequence>
<proteinExistence type="predicted"/>
<dbReference type="Proteomes" id="UP000176527">
    <property type="component" value="Unassembled WGS sequence"/>
</dbReference>
<gene>
    <name evidence="1" type="ORF">A3F00_00845</name>
</gene>
<comment type="caution">
    <text evidence="1">The sequence shown here is derived from an EMBL/GenBank/DDBJ whole genome shotgun (WGS) entry which is preliminary data.</text>
</comment>
<accession>A0A1F5KDV0</accession>
<reference evidence="1 2" key="1">
    <citation type="journal article" date="2016" name="Nat. Commun.">
        <title>Thousands of microbial genomes shed light on interconnected biogeochemical processes in an aquifer system.</title>
        <authorList>
            <person name="Anantharaman K."/>
            <person name="Brown C.T."/>
            <person name="Hug L.A."/>
            <person name="Sharon I."/>
            <person name="Castelle C.J."/>
            <person name="Probst A.J."/>
            <person name="Thomas B.C."/>
            <person name="Singh A."/>
            <person name="Wilkins M.J."/>
            <person name="Karaoz U."/>
            <person name="Brodie E.L."/>
            <person name="Williams K.H."/>
            <person name="Hubbard S.S."/>
            <person name="Banfield J.F."/>
        </authorList>
    </citation>
    <scope>NUCLEOTIDE SEQUENCE [LARGE SCALE GENOMIC DNA]</scope>
</reference>
<dbReference type="EMBL" id="MFDE01000005">
    <property type="protein sequence ID" value="OGE39117.1"/>
    <property type="molecule type" value="Genomic_DNA"/>
</dbReference>
<organism evidence="1 2">
    <name type="scientific">Candidatus Daviesbacteria bacterium RIFCSPHIGHO2_12_FULL_37_11</name>
    <dbReference type="NCBI Taxonomy" id="1797777"/>
    <lineage>
        <taxon>Bacteria</taxon>
        <taxon>Candidatus Daviesiibacteriota</taxon>
    </lineage>
</organism>
<evidence type="ECO:0000313" key="1">
    <source>
        <dbReference type="EMBL" id="OGE39117.1"/>
    </source>
</evidence>
<evidence type="ECO:0000313" key="2">
    <source>
        <dbReference type="Proteomes" id="UP000176527"/>
    </source>
</evidence>